<dbReference type="Pfam" id="PF11706">
    <property type="entry name" value="zf-CGNR"/>
    <property type="match status" value="1"/>
</dbReference>
<comment type="caution">
    <text evidence="2">The sequence shown here is derived from an EMBL/GenBank/DDBJ whole genome shotgun (WGS) entry which is preliminary data.</text>
</comment>
<keyword evidence="3" id="KW-1185">Reference proteome</keyword>
<name>A0ABV2ULY0_9ACTN</name>
<dbReference type="InterPro" id="IPR010852">
    <property type="entry name" value="ABATE"/>
</dbReference>
<evidence type="ECO:0000259" key="1">
    <source>
        <dbReference type="Pfam" id="PF11706"/>
    </source>
</evidence>
<dbReference type="InterPro" id="IPR023286">
    <property type="entry name" value="ABATE_dom_sf"/>
</dbReference>
<sequence>MPPSTTKPSPLTQPPAVDVVLQFVNTHTSGPRQLKERFSNAQAMQAWLLENGLGTSATHVTEADAAGARELRDALITVLLAHAGDKDITPDVLTETEEYLRGIAARYPLVTVVTASGASLTTAQTGVPGLFGTVLAGITELAQAGVWNRLRACRHQPCHFCFFDRTRNSSAAYCGTRCGSQASMRAYRQRKKELATNADLT</sequence>
<protein>
    <submittedName>
        <fullName evidence="2">CGNR zinc finger domain-containing protein</fullName>
    </submittedName>
</protein>
<feature type="domain" description="Zinc finger CGNR" evidence="1">
    <location>
        <begin position="149"/>
        <end position="191"/>
    </location>
</feature>
<dbReference type="RefSeq" id="WP_356504799.1">
    <property type="nucleotide sequence ID" value="NZ_JBEXEF010000131.1"/>
</dbReference>
<dbReference type="Pfam" id="PF07336">
    <property type="entry name" value="ABATE"/>
    <property type="match status" value="1"/>
</dbReference>
<dbReference type="PANTHER" id="PTHR35525">
    <property type="entry name" value="BLL6575 PROTEIN"/>
    <property type="match status" value="1"/>
</dbReference>
<dbReference type="Proteomes" id="UP001550044">
    <property type="component" value="Unassembled WGS sequence"/>
</dbReference>
<gene>
    <name evidence="2" type="ORF">ABZV61_40550</name>
</gene>
<dbReference type="SUPFAM" id="SSF160904">
    <property type="entry name" value="Jann2411-like"/>
    <property type="match status" value="1"/>
</dbReference>
<dbReference type="Gene3D" id="1.10.3300.10">
    <property type="entry name" value="Jann2411-like domain"/>
    <property type="match status" value="1"/>
</dbReference>
<dbReference type="InterPro" id="IPR021005">
    <property type="entry name" value="Znf_CGNR"/>
</dbReference>
<dbReference type="PANTHER" id="PTHR35525:SF3">
    <property type="entry name" value="BLL6575 PROTEIN"/>
    <property type="match status" value="1"/>
</dbReference>
<evidence type="ECO:0000313" key="3">
    <source>
        <dbReference type="Proteomes" id="UP001550044"/>
    </source>
</evidence>
<dbReference type="EMBL" id="JBEXIP010000074">
    <property type="protein sequence ID" value="MET8438855.1"/>
    <property type="molecule type" value="Genomic_DNA"/>
</dbReference>
<proteinExistence type="predicted"/>
<reference evidence="2 3" key="1">
    <citation type="submission" date="2024-06" db="EMBL/GenBank/DDBJ databases">
        <title>The Natural Products Discovery Center: Release of the First 8490 Sequenced Strains for Exploring Actinobacteria Biosynthetic Diversity.</title>
        <authorList>
            <person name="Kalkreuter E."/>
            <person name="Kautsar S.A."/>
            <person name="Yang D."/>
            <person name="Bader C.D."/>
            <person name="Teijaro C.N."/>
            <person name="Fluegel L."/>
            <person name="Davis C.M."/>
            <person name="Simpson J.R."/>
            <person name="Lauterbach L."/>
            <person name="Steele A.D."/>
            <person name="Gui C."/>
            <person name="Meng S."/>
            <person name="Li G."/>
            <person name="Viehrig K."/>
            <person name="Ye F."/>
            <person name="Su P."/>
            <person name="Kiefer A.F."/>
            <person name="Nichols A."/>
            <person name="Cepeda A.J."/>
            <person name="Yan W."/>
            <person name="Fan B."/>
            <person name="Jiang Y."/>
            <person name="Adhikari A."/>
            <person name="Zheng C.-J."/>
            <person name="Schuster L."/>
            <person name="Cowan T.M."/>
            <person name="Smanski M.J."/>
            <person name="Chevrette M.G."/>
            <person name="De Carvalho L.P.S."/>
            <person name="Shen B."/>
        </authorList>
    </citation>
    <scope>NUCLEOTIDE SEQUENCE [LARGE SCALE GENOMIC DNA]</scope>
    <source>
        <strain evidence="2 3">NPDC005137</strain>
    </source>
</reference>
<accession>A0ABV2ULY0</accession>
<organism evidence="2 3">
    <name type="scientific">Streptomyces sp. 900116325</name>
    <dbReference type="NCBI Taxonomy" id="3154295"/>
    <lineage>
        <taxon>Bacteria</taxon>
        <taxon>Bacillati</taxon>
        <taxon>Actinomycetota</taxon>
        <taxon>Actinomycetes</taxon>
        <taxon>Kitasatosporales</taxon>
        <taxon>Streptomycetaceae</taxon>
        <taxon>Streptomyces</taxon>
    </lineage>
</organism>
<evidence type="ECO:0000313" key="2">
    <source>
        <dbReference type="EMBL" id="MET8438855.1"/>
    </source>
</evidence>